<evidence type="ECO:0000256" key="6">
    <source>
        <dbReference type="ARBA" id="ARBA00022962"/>
    </source>
</evidence>
<dbReference type="PANTHER" id="PTHR43284:SF1">
    <property type="entry name" value="ASPARAGINE SYNTHETASE"/>
    <property type="match status" value="1"/>
</dbReference>
<feature type="binding site" evidence="9">
    <location>
        <begin position="379"/>
        <end position="380"/>
    </location>
    <ligand>
        <name>ATP</name>
        <dbReference type="ChEBI" id="CHEBI:30616"/>
    </ligand>
</feature>
<evidence type="ECO:0000256" key="3">
    <source>
        <dbReference type="ARBA" id="ARBA00012737"/>
    </source>
</evidence>
<dbReference type="RefSeq" id="WP_353686692.1">
    <property type="nucleotide sequence ID" value="NZ_CP144374.1"/>
</dbReference>
<dbReference type="InterPro" id="IPR017932">
    <property type="entry name" value="GATase_2_dom"/>
</dbReference>
<feature type="binding site" evidence="9">
    <location>
        <position position="275"/>
    </location>
    <ligand>
        <name>ATP</name>
        <dbReference type="ChEBI" id="CHEBI:30616"/>
    </ligand>
</feature>
<evidence type="ECO:0000256" key="5">
    <source>
        <dbReference type="ARBA" id="ARBA00022840"/>
    </source>
</evidence>
<protein>
    <recommendedName>
        <fullName evidence="3">asparagine synthase (glutamine-hydrolyzing)</fullName>
        <ecNumber evidence="3">6.3.5.4</ecNumber>
    </recommendedName>
</protein>
<dbReference type="InterPro" id="IPR033738">
    <property type="entry name" value="AsnB_N"/>
</dbReference>
<dbReference type="GO" id="GO:0006529">
    <property type="term" value="P:asparagine biosynthetic process"/>
    <property type="evidence" value="ECO:0007669"/>
    <property type="project" value="UniProtKB-KW"/>
</dbReference>
<dbReference type="EMBL" id="CP144374">
    <property type="protein sequence ID" value="XCH49055.1"/>
    <property type="molecule type" value="Genomic_DNA"/>
</dbReference>
<dbReference type="GO" id="GO:0004066">
    <property type="term" value="F:asparagine synthase (glutamine-hydrolyzing) activity"/>
    <property type="evidence" value="ECO:0007669"/>
    <property type="project" value="UniProtKB-EC"/>
</dbReference>
<dbReference type="CDD" id="cd00712">
    <property type="entry name" value="AsnB"/>
    <property type="match status" value="1"/>
</dbReference>
<evidence type="ECO:0000313" key="11">
    <source>
        <dbReference type="EMBL" id="XCH49055.1"/>
    </source>
</evidence>
<dbReference type="InterPro" id="IPR051786">
    <property type="entry name" value="ASN_synthetase/amidase"/>
</dbReference>
<proteinExistence type="inferred from homology"/>
<dbReference type="PROSITE" id="PS51278">
    <property type="entry name" value="GATASE_TYPE_2"/>
    <property type="match status" value="1"/>
</dbReference>
<dbReference type="PIRSF" id="PIRSF001589">
    <property type="entry name" value="Asn_synthetase_glu-h"/>
    <property type="match status" value="1"/>
</dbReference>
<dbReference type="KEGG" id="tob:V4D31_02580"/>
<comment type="pathway">
    <text evidence="1">Amino-acid biosynthesis; L-asparagine biosynthesis; L-asparagine from L-aspartate (L-Gln route): step 1/1.</text>
</comment>
<dbReference type="SUPFAM" id="SSF52402">
    <property type="entry name" value="Adenine nucleotide alpha hydrolases-like"/>
    <property type="match status" value="1"/>
</dbReference>
<keyword evidence="6 8" id="KW-0315">Glutamine amidotransferase</keyword>
<dbReference type="CDD" id="cd01991">
    <property type="entry name" value="Asn_synthase_B_C"/>
    <property type="match status" value="1"/>
</dbReference>
<sequence>MCGIFGAVNLKGSFSNNDFDKFVFLTDMVAYRGPNASGYIAINLKEKSENKDKFEIFLGHRRLSIIDLSENANQPLSDGEGLCIIYNGEIFNYLELKQELKQEGFIFKTNSDTEVILKIYKKYGEDGFSKLNGMWAFAILDIPNRKIILSRDRFSIKPLYYIQDRGRFYFASEIKQLLPLLPKKELNHTVMFKYIEQGLVDYDDESFFKNVYKVKPKHNFVIHLDTGEIKISKYWDYQIEEMPNLTLNEAAENFRQLFIDSVKIRLRSDVKVGALLSGGLDSSSISIIANKLQDKFCTYSVISKEKKYSEERYIDIITQKAKIENHKILFKFNDEKIFLKYIDKVIYHNDEPFCGFSAVAQYMVLETLRKNSDIVVVLSGQGGDEILMGYLKYFFFNIRNLIKTSAFKEALTQLMNSFIKRTMVWQFKLSEARRYLPFLIRKTPKSFLKINDTLEPIWEANNLKERQILDIDKYSVPALTHYEDRNSMAHSLEIRLPFLDHRLVNYVLNLPIAFKLNSGWSKYILRKAIYELPHQIRWRRDKQGFIIPEKLWLMKEFSSLINKIFTKSILEEMGIIDSKLFLEYYHKFQRGKKDIWYTDISRALIAEMWTRKFFMN</sequence>
<organism evidence="11">
    <name type="scientific">Thermodesulfovibrio obliviosus</name>
    <dbReference type="NCBI Taxonomy" id="3118332"/>
    <lineage>
        <taxon>Bacteria</taxon>
        <taxon>Pseudomonadati</taxon>
        <taxon>Nitrospirota</taxon>
        <taxon>Thermodesulfovibrionia</taxon>
        <taxon>Thermodesulfovibrionales</taxon>
        <taxon>Thermodesulfovibrionaceae</taxon>
        <taxon>Thermodesulfovibrio</taxon>
    </lineage>
</organism>
<evidence type="ECO:0000256" key="9">
    <source>
        <dbReference type="PIRSR" id="PIRSR001589-2"/>
    </source>
</evidence>
<dbReference type="NCBIfam" id="TIGR01536">
    <property type="entry name" value="asn_synth_AEB"/>
    <property type="match status" value="1"/>
</dbReference>
<feature type="binding site" evidence="9">
    <location>
        <position position="301"/>
    </location>
    <ligand>
        <name>ATP</name>
        <dbReference type="ChEBI" id="CHEBI:30616"/>
    </ligand>
</feature>
<keyword evidence="8" id="KW-0061">Asparagine biosynthesis</keyword>
<dbReference type="GO" id="GO:0005829">
    <property type="term" value="C:cytosol"/>
    <property type="evidence" value="ECO:0007669"/>
    <property type="project" value="TreeGrafter"/>
</dbReference>
<dbReference type="SUPFAM" id="SSF56235">
    <property type="entry name" value="N-terminal nucleophile aminohydrolases (Ntn hydrolases)"/>
    <property type="match status" value="1"/>
</dbReference>
<keyword evidence="8" id="KW-0028">Amino-acid biosynthesis</keyword>
<evidence type="ECO:0000256" key="2">
    <source>
        <dbReference type="ARBA" id="ARBA00005752"/>
    </source>
</evidence>
<keyword evidence="5 9" id="KW-0067">ATP-binding</keyword>
<name>A0AAU8H5I8_9BACT</name>
<dbReference type="Pfam" id="PF13537">
    <property type="entry name" value="GATase_7"/>
    <property type="match status" value="1"/>
</dbReference>
<feature type="binding site" evidence="9">
    <location>
        <position position="112"/>
    </location>
    <ligand>
        <name>L-glutamine</name>
        <dbReference type="ChEBI" id="CHEBI:58359"/>
    </ligand>
</feature>
<gene>
    <name evidence="11" type="primary">asnB</name>
    <name evidence="11" type="ORF">V4D31_02580</name>
</gene>
<evidence type="ECO:0000256" key="4">
    <source>
        <dbReference type="ARBA" id="ARBA00022741"/>
    </source>
</evidence>
<evidence type="ECO:0000256" key="7">
    <source>
        <dbReference type="ARBA" id="ARBA00048741"/>
    </source>
</evidence>
<accession>A0AAU8H5I8</accession>
<keyword evidence="11" id="KW-0436">Ligase</keyword>
<dbReference type="Gene3D" id="3.40.50.620">
    <property type="entry name" value="HUPs"/>
    <property type="match status" value="1"/>
</dbReference>
<dbReference type="PANTHER" id="PTHR43284">
    <property type="entry name" value="ASPARAGINE SYNTHETASE (GLUTAMINE-HYDROLYZING)"/>
    <property type="match status" value="1"/>
</dbReference>
<evidence type="ECO:0000256" key="1">
    <source>
        <dbReference type="ARBA" id="ARBA00005187"/>
    </source>
</evidence>
<dbReference type="InterPro" id="IPR014729">
    <property type="entry name" value="Rossmann-like_a/b/a_fold"/>
</dbReference>
<dbReference type="EC" id="6.3.5.4" evidence="3"/>
<keyword evidence="4 9" id="KW-0547">Nucleotide-binding</keyword>
<dbReference type="InterPro" id="IPR029055">
    <property type="entry name" value="Ntn_hydrolases_N"/>
</dbReference>
<feature type="active site" description="For GATase activity" evidence="8">
    <location>
        <position position="2"/>
    </location>
</feature>
<dbReference type="Gene3D" id="3.60.20.10">
    <property type="entry name" value="Glutamine Phosphoribosylpyrophosphate, subunit 1, domain 1"/>
    <property type="match status" value="1"/>
</dbReference>
<reference evidence="11" key="1">
    <citation type="submission" date="2024-01" db="EMBL/GenBank/DDBJ databases">
        <title>The first autotrophic representatives of the genus Thermodesulfovibrio.</title>
        <authorList>
            <person name="Maltseva A.I."/>
            <person name="Elcheninov A.G."/>
            <person name="Kublanov I.V."/>
            <person name="Lebedinsky A.V."/>
            <person name="Frolov E.N."/>
        </authorList>
    </citation>
    <scope>NUCLEOTIDE SEQUENCE</scope>
    <source>
        <strain evidence="11">3462-1</strain>
    </source>
</reference>
<dbReference type="GO" id="GO:0005524">
    <property type="term" value="F:ATP binding"/>
    <property type="evidence" value="ECO:0007669"/>
    <property type="project" value="UniProtKB-KW"/>
</dbReference>
<dbReference type="Pfam" id="PF00733">
    <property type="entry name" value="Asn_synthase"/>
    <property type="match status" value="1"/>
</dbReference>
<dbReference type="InterPro" id="IPR006426">
    <property type="entry name" value="Asn_synth_AEB"/>
</dbReference>
<comment type="catalytic activity">
    <reaction evidence="7">
        <text>L-aspartate + L-glutamine + ATP + H2O = L-asparagine + L-glutamate + AMP + diphosphate + H(+)</text>
        <dbReference type="Rhea" id="RHEA:12228"/>
        <dbReference type="ChEBI" id="CHEBI:15377"/>
        <dbReference type="ChEBI" id="CHEBI:15378"/>
        <dbReference type="ChEBI" id="CHEBI:29985"/>
        <dbReference type="ChEBI" id="CHEBI:29991"/>
        <dbReference type="ChEBI" id="CHEBI:30616"/>
        <dbReference type="ChEBI" id="CHEBI:33019"/>
        <dbReference type="ChEBI" id="CHEBI:58048"/>
        <dbReference type="ChEBI" id="CHEBI:58359"/>
        <dbReference type="ChEBI" id="CHEBI:456215"/>
        <dbReference type="EC" id="6.3.5.4"/>
    </reaction>
</comment>
<dbReference type="InterPro" id="IPR001962">
    <property type="entry name" value="Asn_synthase"/>
</dbReference>
<feature type="domain" description="Glutamine amidotransferase type-2" evidence="10">
    <location>
        <begin position="2"/>
        <end position="225"/>
    </location>
</feature>
<evidence type="ECO:0000259" key="10">
    <source>
        <dbReference type="PROSITE" id="PS51278"/>
    </source>
</evidence>
<dbReference type="AlphaFoldDB" id="A0AAU8H5I8"/>
<evidence type="ECO:0000256" key="8">
    <source>
        <dbReference type="PIRSR" id="PIRSR001589-1"/>
    </source>
</evidence>
<comment type="similarity">
    <text evidence="2">Belongs to the asparagine synthetase family.</text>
</comment>